<organism evidence="3 4">
    <name type="scientific">Candidatus Magnetoglobus multicellularis str. Araruama</name>
    <dbReference type="NCBI Taxonomy" id="890399"/>
    <lineage>
        <taxon>Bacteria</taxon>
        <taxon>Pseudomonadati</taxon>
        <taxon>Thermodesulfobacteriota</taxon>
        <taxon>Desulfobacteria</taxon>
        <taxon>Desulfobacterales</taxon>
        <taxon>Desulfobacteraceae</taxon>
        <taxon>Candidatus Magnetoglobus</taxon>
    </lineage>
</organism>
<proteinExistence type="predicted"/>
<accession>A0A1V1PG15</accession>
<reference evidence="4" key="1">
    <citation type="submission" date="2012-11" db="EMBL/GenBank/DDBJ databases">
        <authorList>
            <person name="Lucero-Rivera Y.E."/>
            <person name="Tovar-Ramirez D."/>
        </authorList>
    </citation>
    <scope>NUCLEOTIDE SEQUENCE [LARGE SCALE GENOMIC DNA]</scope>
    <source>
        <strain evidence="4">Araruama</strain>
    </source>
</reference>
<keyword evidence="1" id="KW-0051">Antiviral defense</keyword>
<dbReference type="NCBIfam" id="TIGR01898">
    <property type="entry name" value="cas_TM1791_cmr6"/>
    <property type="match status" value="1"/>
</dbReference>
<dbReference type="PANTHER" id="PTHR39965">
    <property type="entry name" value="CRISPR SYSTEM CMR SUBUNIT CMR6"/>
    <property type="match status" value="1"/>
</dbReference>
<comment type="caution">
    <text evidence="3">The sequence shown here is derived from an EMBL/GenBank/DDBJ whole genome shotgun (WGS) entry which is preliminary data.</text>
</comment>
<feature type="domain" description="CRISPR type III-associated protein" evidence="2">
    <location>
        <begin position="24"/>
        <end position="204"/>
    </location>
</feature>
<dbReference type="Proteomes" id="UP000189670">
    <property type="component" value="Unassembled WGS sequence"/>
</dbReference>
<evidence type="ECO:0000313" key="3">
    <source>
        <dbReference type="EMBL" id="ETR73849.1"/>
    </source>
</evidence>
<dbReference type="AlphaFoldDB" id="A0A1V1PG15"/>
<evidence type="ECO:0000313" key="4">
    <source>
        <dbReference type="Proteomes" id="UP000189670"/>
    </source>
</evidence>
<evidence type="ECO:0000259" key="2">
    <source>
        <dbReference type="Pfam" id="PF03787"/>
    </source>
</evidence>
<dbReference type="PANTHER" id="PTHR39965:SF1">
    <property type="entry name" value="CRISPR SYSTEM CMR SUBUNIT CMR6"/>
    <property type="match status" value="1"/>
</dbReference>
<dbReference type="GO" id="GO:0051607">
    <property type="term" value="P:defense response to virus"/>
    <property type="evidence" value="ECO:0007669"/>
    <property type="project" value="UniProtKB-KW"/>
</dbReference>
<dbReference type="EMBL" id="ATBP01000036">
    <property type="protein sequence ID" value="ETR73849.1"/>
    <property type="molecule type" value="Genomic_DNA"/>
</dbReference>
<gene>
    <name evidence="3" type="ORF">OMM_00659</name>
</gene>
<evidence type="ECO:0000256" key="1">
    <source>
        <dbReference type="ARBA" id="ARBA00023118"/>
    </source>
</evidence>
<dbReference type="InterPro" id="IPR010172">
    <property type="entry name" value="CRISPR-assoc_prot_TM1791"/>
</dbReference>
<dbReference type="Pfam" id="PF03787">
    <property type="entry name" value="RAMPs"/>
    <property type="match status" value="1"/>
</dbReference>
<sequence>MRQQALRQSLKKRVKEYQYTDFQAKTITELSIGFGNITPLETGLTIHKFYNLPYIPATSIKGICRSWVLNHLMDKLNLPVLSNEQINTIHDDKKAQTPYEKLETCLMDPNNNDKSGENFGNKLKKTMPELNFSKKTLNKIHTLSKDFYRIFGSQDAKGAISFFDAYPDKSSLNKSENIYKTDIINVHYQPYYENMDNPPADYYNPIPIYFLTVAPGVTFNFF</sequence>
<dbReference type="InterPro" id="IPR005537">
    <property type="entry name" value="RAMP_III_fam"/>
</dbReference>
<name>A0A1V1PG15_9BACT</name>
<protein>
    <submittedName>
        <fullName evidence="3">CRISPR-associated RAMP protein, Cmr6 family</fullName>
    </submittedName>
</protein>